<dbReference type="EMBL" id="UINC01066168">
    <property type="protein sequence ID" value="SVB96588.1"/>
    <property type="molecule type" value="Genomic_DNA"/>
</dbReference>
<dbReference type="NCBIfam" id="NF037970">
    <property type="entry name" value="vanZ_1"/>
    <property type="match status" value="1"/>
</dbReference>
<proteinExistence type="predicted"/>
<keyword evidence="1" id="KW-0812">Transmembrane</keyword>
<reference evidence="2" key="1">
    <citation type="submission" date="2018-05" db="EMBL/GenBank/DDBJ databases">
        <authorList>
            <person name="Lanie J.A."/>
            <person name="Ng W.-L."/>
            <person name="Kazmierczak K.M."/>
            <person name="Andrzejewski T.M."/>
            <person name="Davidsen T.M."/>
            <person name="Wayne K.J."/>
            <person name="Tettelin H."/>
            <person name="Glass J.I."/>
            <person name="Rusch D."/>
            <person name="Podicherti R."/>
            <person name="Tsui H.-C.T."/>
            <person name="Winkler M.E."/>
        </authorList>
    </citation>
    <scope>NUCLEOTIDE SEQUENCE</scope>
</reference>
<evidence type="ECO:0000256" key="1">
    <source>
        <dbReference type="SAM" id="Phobius"/>
    </source>
</evidence>
<name>A0A382IAP7_9ZZZZ</name>
<organism evidence="2">
    <name type="scientific">marine metagenome</name>
    <dbReference type="NCBI Taxonomy" id="408172"/>
    <lineage>
        <taxon>unclassified sequences</taxon>
        <taxon>metagenomes</taxon>
        <taxon>ecological metagenomes</taxon>
    </lineage>
</organism>
<dbReference type="AlphaFoldDB" id="A0A382IAP7"/>
<sequence>MLLTVVALMLLPLGAPNVAPAYSDWFAHALVFCILMIWFSGILQRGYRWAIFAGLLLFGALLELLQSFIDWRSGEFLDLVFNVIGLLIGWALVCAGMASWAQRLESVCFGESSSR</sequence>
<gene>
    <name evidence="2" type="ORF">METZ01_LOCUS249442</name>
</gene>
<evidence type="ECO:0000313" key="2">
    <source>
        <dbReference type="EMBL" id="SVB96588.1"/>
    </source>
</evidence>
<protein>
    <submittedName>
        <fullName evidence="2">Uncharacterized protein</fullName>
    </submittedName>
</protein>
<accession>A0A382IAP7</accession>
<keyword evidence="1" id="KW-1133">Transmembrane helix</keyword>
<keyword evidence="1" id="KW-0472">Membrane</keyword>
<feature type="transmembrane region" description="Helical" evidence="1">
    <location>
        <begin position="26"/>
        <end position="43"/>
    </location>
</feature>
<feature type="transmembrane region" description="Helical" evidence="1">
    <location>
        <begin position="50"/>
        <end position="69"/>
    </location>
</feature>
<feature type="transmembrane region" description="Helical" evidence="1">
    <location>
        <begin position="81"/>
        <end position="101"/>
    </location>
</feature>